<dbReference type="Gene3D" id="1.25.40.10">
    <property type="entry name" value="Tetratricopeptide repeat domain"/>
    <property type="match status" value="1"/>
</dbReference>
<gene>
    <name evidence="1" type="ORF">A3A71_03455</name>
</gene>
<organism evidence="1 2">
    <name type="scientific">Candidatus Berkelbacteria bacterium RIFCSPLOWO2_01_FULL_50_28</name>
    <dbReference type="NCBI Taxonomy" id="1797471"/>
    <lineage>
        <taxon>Bacteria</taxon>
        <taxon>Candidatus Berkelbacteria</taxon>
    </lineage>
</organism>
<reference evidence="1 2" key="1">
    <citation type="journal article" date="2016" name="Nat. Commun.">
        <title>Thousands of microbial genomes shed light on interconnected biogeochemical processes in an aquifer system.</title>
        <authorList>
            <person name="Anantharaman K."/>
            <person name="Brown C.T."/>
            <person name="Hug L.A."/>
            <person name="Sharon I."/>
            <person name="Castelle C.J."/>
            <person name="Probst A.J."/>
            <person name="Thomas B.C."/>
            <person name="Singh A."/>
            <person name="Wilkins M.J."/>
            <person name="Karaoz U."/>
            <person name="Brodie E.L."/>
            <person name="Williams K.H."/>
            <person name="Hubbard S.S."/>
            <person name="Banfield J.F."/>
        </authorList>
    </citation>
    <scope>NUCLEOTIDE SEQUENCE [LARGE SCALE GENOMIC DNA]</scope>
</reference>
<sequence length="262" mass="28650">MEEFEDLLLEADNLRFDGKVENAVKKYLSIASSANGQGESTVAARAFQLAASSLIMTISSQTVATYRDALAMLTKAKNIYIGVHDETGLGACLREEAVAAAKMGAKSEAIELFTEAIETLSRRDSFEELGITYSKYGLWLSRWGDSQGGLAQIEQALSTLRKVPVAGLNNTIVLFDQAKVLSASEQLEPALALALEAKSWFEADHPDQNYTLPIAEISGFLSVLYRSRGEQVAAERCWKVFSQALPTFDPLLSRSLQTEVDQ</sequence>
<accession>A0A1F5ECH8</accession>
<dbReference type="EMBL" id="MEZX01000001">
    <property type="protein sequence ID" value="OGD65112.1"/>
    <property type="molecule type" value="Genomic_DNA"/>
</dbReference>
<dbReference type="STRING" id="1797471.A3A71_03455"/>
<proteinExistence type="predicted"/>
<evidence type="ECO:0008006" key="3">
    <source>
        <dbReference type="Google" id="ProtNLM"/>
    </source>
</evidence>
<evidence type="ECO:0000313" key="2">
    <source>
        <dbReference type="Proteomes" id="UP000177481"/>
    </source>
</evidence>
<name>A0A1F5ECH8_9BACT</name>
<evidence type="ECO:0000313" key="1">
    <source>
        <dbReference type="EMBL" id="OGD65112.1"/>
    </source>
</evidence>
<dbReference type="AlphaFoldDB" id="A0A1F5ECH8"/>
<protein>
    <recommendedName>
        <fullName evidence="3">MalT-like TPR region domain-containing protein</fullName>
    </recommendedName>
</protein>
<dbReference type="Proteomes" id="UP000177481">
    <property type="component" value="Unassembled WGS sequence"/>
</dbReference>
<dbReference type="InterPro" id="IPR011990">
    <property type="entry name" value="TPR-like_helical_dom_sf"/>
</dbReference>
<comment type="caution">
    <text evidence="1">The sequence shown here is derived from an EMBL/GenBank/DDBJ whole genome shotgun (WGS) entry which is preliminary data.</text>
</comment>
<dbReference type="SUPFAM" id="SSF48452">
    <property type="entry name" value="TPR-like"/>
    <property type="match status" value="1"/>
</dbReference>